<feature type="region of interest" description="Disordered" evidence="1">
    <location>
        <begin position="1"/>
        <end position="31"/>
    </location>
</feature>
<sequence>MAFVEPLPPRSGRGRGRLRHGSRGGRPPAFGQQVCKRRTVVERCFDRCEQRRGIATRYDRGAGSCRAAVTPASLPTRA</sequence>
<gene>
    <name evidence="2" type="ORF">SSFG_00400</name>
</gene>
<dbReference type="eggNOG" id="ENOG5032212">
    <property type="taxonomic scope" value="Bacteria"/>
</dbReference>
<protein>
    <submittedName>
        <fullName evidence="2">Predicted protein</fullName>
    </submittedName>
</protein>
<dbReference type="Proteomes" id="UP000003824">
    <property type="component" value="Unassembled WGS sequence"/>
</dbReference>
<proteinExistence type="predicted"/>
<evidence type="ECO:0000313" key="2">
    <source>
        <dbReference type="EMBL" id="EFE65146.2"/>
    </source>
</evidence>
<name>D5ZX36_STRV1</name>
<evidence type="ECO:0000313" key="3">
    <source>
        <dbReference type="Proteomes" id="UP000003824"/>
    </source>
</evidence>
<organism evidence="2 3">
    <name type="scientific">Streptomyces viridosporus (strain ATCC 14672 / DSM 40746 / JCM 4963 / KCTC 9882 / NRRL B-12104 / FH 1290)</name>
    <name type="common">Streptomyces ghanaensis</name>
    <dbReference type="NCBI Taxonomy" id="566461"/>
    <lineage>
        <taxon>Bacteria</taxon>
        <taxon>Bacillati</taxon>
        <taxon>Actinomycetota</taxon>
        <taxon>Actinomycetes</taxon>
        <taxon>Kitasatosporales</taxon>
        <taxon>Streptomycetaceae</taxon>
        <taxon>Streptomyces</taxon>
    </lineage>
</organism>
<evidence type="ECO:0000256" key="1">
    <source>
        <dbReference type="SAM" id="MobiDB-lite"/>
    </source>
</evidence>
<dbReference type="EMBL" id="DS999641">
    <property type="protein sequence ID" value="EFE65146.2"/>
    <property type="molecule type" value="Genomic_DNA"/>
</dbReference>
<dbReference type="AlphaFoldDB" id="D5ZX36"/>
<feature type="compositionally biased region" description="Basic residues" evidence="1">
    <location>
        <begin position="12"/>
        <end position="23"/>
    </location>
</feature>
<accession>D5ZX36</accession>
<reference evidence="3" key="1">
    <citation type="submission" date="2008-12" db="EMBL/GenBank/DDBJ databases">
        <title>Annotation of Streptomyces ghanaensis ATCC 14672.</title>
        <authorList>
            <consortium name="The Broad Institute Genome Sequencing Platform"/>
            <consortium name="Broad Institute Microbial Sequencing Center"/>
            <person name="Fischbach M."/>
            <person name="Ward D."/>
            <person name="Young S."/>
            <person name="Kodira C.D."/>
            <person name="Zeng Q."/>
            <person name="Koehrsen M."/>
            <person name="Godfrey P."/>
            <person name="Alvarado L."/>
            <person name="Berlin A.M."/>
            <person name="Borenstein D."/>
            <person name="Chen Z."/>
            <person name="Engels R."/>
            <person name="Freedman E."/>
            <person name="Gellesch M."/>
            <person name="Goldberg J."/>
            <person name="Griggs A."/>
            <person name="Gujja S."/>
            <person name="Heiman D.I."/>
            <person name="Hepburn T.A."/>
            <person name="Howarth C."/>
            <person name="Jen D."/>
            <person name="Larson L."/>
            <person name="Lewis B."/>
            <person name="Mehta T."/>
            <person name="Park D."/>
            <person name="Pearson M."/>
            <person name="Roberts A."/>
            <person name="Saif S."/>
            <person name="Shea T.D."/>
            <person name="Shenoy N."/>
            <person name="Sisk P."/>
            <person name="Stolte C."/>
            <person name="Sykes S.N."/>
            <person name="Walk T."/>
            <person name="White J."/>
            <person name="Yandava C."/>
            <person name="Straight P."/>
            <person name="Clardy J."/>
            <person name="Hung D."/>
            <person name="Kolter R."/>
            <person name="Mekalanos J."/>
            <person name="Walker S."/>
            <person name="Walsh C.T."/>
            <person name="Wieland B.L.C."/>
            <person name="Ilzarbe M."/>
            <person name="Galagan J."/>
            <person name="Nusbaum C."/>
            <person name="Birren B."/>
        </authorList>
    </citation>
    <scope>NUCLEOTIDE SEQUENCE [LARGE SCALE GENOMIC DNA]</scope>
    <source>
        <strain evidence="3">ATCC 14672 / DSM 40746 / JCM 4963 / KCTC 9882 / NRRL B-12104 / FH 1290</strain>
    </source>
</reference>